<evidence type="ECO:0000259" key="1">
    <source>
        <dbReference type="Pfam" id="PF13340"/>
    </source>
</evidence>
<organism evidence="2 3">
    <name type="scientific">Catenulispora subtropica</name>
    <dbReference type="NCBI Taxonomy" id="450798"/>
    <lineage>
        <taxon>Bacteria</taxon>
        <taxon>Bacillati</taxon>
        <taxon>Actinomycetota</taxon>
        <taxon>Actinomycetes</taxon>
        <taxon>Catenulisporales</taxon>
        <taxon>Catenulisporaceae</taxon>
        <taxon>Catenulispora</taxon>
    </lineage>
</organism>
<evidence type="ECO:0000313" key="2">
    <source>
        <dbReference type="EMBL" id="GAA1961793.1"/>
    </source>
</evidence>
<dbReference type="PANTHER" id="PTHR30007:SF0">
    <property type="entry name" value="TRANSPOSASE"/>
    <property type="match status" value="1"/>
</dbReference>
<sequence>MPRHSDRCPAARPRAYPSDTTDAEWALIAPLLPPPAATTARGGRPESHPRRAIVDAIRYLVDNGCKWHVIENVR</sequence>
<dbReference type="InterPro" id="IPR025161">
    <property type="entry name" value="IS402-like_dom"/>
</dbReference>
<gene>
    <name evidence="2" type="ORF">GCM10009838_18080</name>
</gene>
<accession>A0ABP5CCI5</accession>
<evidence type="ECO:0000313" key="3">
    <source>
        <dbReference type="Proteomes" id="UP001499854"/>
    </source>
</evidence>
<dbReference type="Pfam" id="PF13340">
    <property type="entry name" value="DUF4096"/>
    <property type="match status" value="1"/>
</dbReference>
<comment type="caution">
    <text evidence="2">The sequence shown here is derived from an EMBL/GenBank/DDBJ whole genome shotgun (WGS) entry which is preliminary data.</text>
</comment>
<keyword evidence="3" id="KW-1185">Reference proteome</keyword>
<feature type="domain" description="Insertion element IS402-like" evidence="1">
    <location>
        <begin position="21"/>
        <end position="68"/>
    </location>
</feature>
<dbReference type="Proteomes" id="UP001499854">
    <property type="component" value="Unassembled WGS sequence"/>
</dbReference>
<reference evidence="3" key="1">
    <citation type="journal article" date="2019" name="Int. J. Syst. Evol. Microbiol.">
        <title>The Global Catalogue of Microorganisms (GCM) 10K type strain sequencing project: providing services to taxonomists for standard genome sequencing and annotation.</title>
        <authorList>
            <consortium name="The Broad Institute Genomics Platform"/>
            <consortium name="The Broad Institute Genome Sequencing Center for Infectious Disease"/>
            <person name="Wu L."/>
            <person name="Ma J."/>
        </authorList>
    </citation>
    <scope>NUCLEOTIDE SEQUENCE [LARGE SCALE GENOMIC DNA]</scope>
    <source>
        <strain evidence="3">JCM 16013</strain>
    </source>
</reference>
<name>A0ABP5CCI5_9ACTN</name>
<protein>
    <recommendedName>
        <fullName evidence="1">Insertion element IS402-like domain-containing protein</fullName>
    </recommendedName>
</protein>
<dbReference type="EMBL" id="BAAAQM010000007">
    <property type="protein sequence ID" value="GAA1961793.1"/>
    <property type="molecule type" value="Genomic_DNA"/>
</dbReference>
<dbReference type="PANTHER" id="PTHR30007">
    <property type="entry name" value="PHP DOMAIN PROTEIN"/>
    <property type="match status" value="1"/>
</dbReference>
<proteinExistence type="predicted"/>